<evidence type="ECO:0000313" key="1">
    <source>
        <dbReference type="Proteomes" id="UP000790787"/>
    </source>
</evidence>
<gene>
    <name evidence="2" type="primary">LOC142178859</name>
</gene>
<reference evidence="2" key="1">
    <citation type="submission" date="2025-08" db="UniProtKB">
        <authorList>
            <consortium name="RefSeq"/>
        </authorList>
    </citation>
    <scope>IDENTIFICATION</scope>
    <source>
        <tissue evidence="2">Leaf</tissue>
    </source>
</reference>
<dbReference type="RefSeq" id="XP_075104736.1">
    <property type="nucleotide sequence ID" value="XM_075248635.1"/>
</dbReference>
<accession>A0AC58U5I1</accession>
<proteinExistence type="predicted"/>
<keyword evidence="1" id="KW-1185">Reference proteome</keyword>
<protein>
    <submittedName>
        <fullName evidence="2">Alpha-farnesene synthase-like</fullName>
    </submittedName>
</protein>
<dbReference type="Proteomes" id="UP000790787">
    <property type="component" value="Unplaced"/>
</dbReference>
<sequence>MILSQTTSYRNIVSLFSTMQTNKLHSTIKKQSLPERKISTYKPNIWKYDHLLTLTSEYSEEKYKVQAEKLKEEVSCKFSNSTISPLDLLELIDSIDKLGLSCYFEVETKEALEKIIMSVKTSSTSKEENLYATALCFRLLREHGHHASQDMLKDFFDGKGKLKVSDVKTLLEVLEGSYMSMEGENLLDDTRLFTTKNLKSLVSKSDYTFTNKEYNLSNSLSFPLAWRVKWYDVRKHICAQELECNNTNPMLLKLAKLNFNIVQATHQKDLKHVLRWWRNVSIVEDLNFTRDRIVESFFYAVGVASEPQQGSMRKWLTKVIESVLIVDDVYDIYGSLAQVQQFTRAIETWDPNAVEGLPECMQICFRSLHDTIEDISFEIQQQKGGLSALPYLKQVWVNFCKALLLEATWYHKGHIPTLEEYLDNGWISSSGPLLSLHVIFGLSNKITKETLDLYEDCHEIIYHTSVVIRLCNDQGTSAAELERGDVASSILCYMQQENVSEDVAREHIESIILDSWKKINYHFNTLSTSHRKLVKHVVNEARMAHVMYQFGDGFGVQDGETRDQVLFNLVHPIT</sequence>
<organism evidence="1 2">
    <name type="scientific">Nicotiana tabacum</name>
    <name type="common">Common tobacco</name>
    <dbReference type="NCBI Taxonomy" id="4097"/>
    <lineage>
        <taxon>Eukaryota</taxon>
        <taxon>Viridiplantae</taxon>
        <taxon>Streptophyta</taxon>
        <taxon>Embryophyta</taxon>
        <taxon>Tracheophyta</taxon>
        <taxon>Spermatophyta</taxon>
        <taxon>Magnoliopsida</taxon>
        <taxon>eudicotyledons</taxon>
        <taxon>Gunneridae</taxon>
        <taxon>Pentapetalae</taxon>
        <taxon>asterids</taxon>
        <taxon>lamiids</taxon>
        <taxon>Solanales</taxon>
        <taxon>Solanaceae</taxon>
        <taxon>Nicotianoideae</taxon>
        <taxon>Nicotianeae</taxon>
        <taxon>Nicotiana</taxon>
    </lineage>
</organism>
<evidence type="ECO:0000313" key="2">
    <source>
        <dbReference type="RefSeq" id="XP_075104736.1"/>
    </source>
</evidence>
<name>A0AC58U5I1_TOBAC</name>